<dbReference type="Pfam" id="PF00353">
    <property type="entry name" value="HemolysinCabind"/>
    <property type="match status" value="3"/>
</dbReference>
<dbReference type="PANTHER" id="PTHR38340">
    <property type="entry name" value="S-LAYER PROTEIN"/>
    <property type="match status" value="1"/>
</dbReference>
<dbReference type="InterPro" id="IPR011049">
    <property type="entry name" value="Serralysin-like_metalloprot_C"/>
</dbReference>
<dbReference type="Proteomes" id="UP000598146">
    <property type="component" value="Unassembled WGS sequence"/>
</dbReference>
<dbReference type="InterPro" id="IPR001343">
    <property type="entry name" value="Hemolysn_Ca-bd"/>
</dbReference>
<protein>
    <recommendedName>
        <fullName evidence="6">Hemolysin type calcium-binding protein</fullName>
    </recommendedName>
</protein>
<dbReference type="PROSITE" id="PS00330">
    <property type="entry name" value="HEMOLYSIN_CALCIUM"/>
    <property type="match status" value="1"/>
</dbReference>
<sequence>MFLFNRKTLALLGATAAAVASTAVMASPAQAASAGLTRVVGSSTVEFRALMGKANGLTITIKGRTVTLTDKVAIKAGKGCKSVSRTKVKCTTKKKTKKITAALGDKNDWVKNKTGVYLLAGGGSGKDRLYGGSGADQLQGGSGADYLYGLGGADTIFGESGADYISSSAGNDLVEGGTGHDVINTGAGDDAVAGEAGNDKISLSSGSDAALGGSGNDTIYGEAGDDFLVGESVDTVTNEPIGNASARDKVNGGANRDFCHVFAGGSLSGCEIVDGASAAAAAGTATGFDAAEIERRLAVLRR</sequence>
<dbReference type="AlphaFoldDB" id="A0A931BZG2"/>
<dbReference type="Gene3D" id="2.150.10.10">
    <property type="entry name" value="Serralysin-like metalloprotease, C-terminal"/>
    <property type="match status" value="1"/>
</dbReference>
<organism evidence="4 5">
    <name type="scientific">Actinoplanes aureus</name>
    <dbReference type="NCBI Taxonomy" id="2792083"/>
    <lineage>
        <taxon>Bacteria</taxon>
        <taxon>Bacillati</taxon>
        <taxon>Actinomycetota</taxon>
        <taxon>Actinomycetes</taxon>
        <taxon>Micromonosporales</taxon>
        <taxon>Micromonosporaceae</taxon>
        <taxon>Actinoplanes</taxon>
    </lineage>
</organism>
<dbReference type="PANTHER" id="PTHR38340:SF1">
    <property type="entry name" value="S-LAYER PROTEIN"/>
    <property type="match status" value="1"/>
</dbReference>
<dbReference type="GO" id="GO:0005509">
    <property type="term" value="F:calcium ion binding"/>
    <property type="evidence" value="ECO:0007669"/>
    <property type="project" value="InterPro"/>
</dbReference>
<evidence type="ECO:0000256" key="2">
    <source>
        <dbReference type="ARBA" id="ARBA00022525"/>
    </source>
</evidence>
<comment type="caution">
    <text evidence="4">The sequence shown here is derived from an EMBL/GenBank/DDBJ whole genome shotgun (WGS) entry which is preliminary data.</text>
</comment>
<accession>A0A931BZG2</accession>
<evidence type="ECO:0000313" key="5">
    <source>
        <dbReference type="Proteomes" id="UP000598146"/>
    </source>
</evidence>
<name>A0A931BZG2_9ACTN</name>
<evidence type="ECO:0000256" key="3">
    <source>
        <dbReference type="SAM" id="SignalP"/>
    </source>
</evidence>
<dbReference type="EMBL" id="JADQTO010000002">
    <property type="protein sequence ID" value="MBG0560424.1"/>
    <property type="molecule type" value="Genomic_DNA"/>
</dbReference>
<evidence type="ECO:0008006" key="6">
    <source>
        <dbReference type="Google" id="ProtNLM"/>
    </source>
</evidence>
<dbReference type="SUPFAM" id="SSF51120">
    <property type="entry name" value="beta-Roll"/>
    <property type="match status" value="1"/>
</dbReference>
<dbReference type="GO" id="GO:0005576">
    <property type="term" value="C:extracellular region"/>
    <property type="evidence" value="ECO:0007669"/>
    <property type="project" value="UniProtKB-SubCell"/>
</dbReference>
<feature type="signal peptide" evidence="3">
    <location>
        <begin position="1"/>
        <end position="31"/>
    </location>
</feature>
<keyword evidence="3" id="KW-0732">Signal</keyword>
<keyword evidence="5" id="KW-1185">Reference proteome</keyword>
<keyword evidence="2" id="KW-0964">Secreted</keyword>
<dbReference type="PRINTS" id="PR00313">
    <property type="entry name" value="CABNDNGRPT"/>
</dbReference>
<proteinExistence type="predicted"/>
<feature type="chain" id="PRO_5037206746" description="Hemolysin type calcium-binding protein" evidence="3">
    <location>
        <begin position="32"/>
        <end position="302"/>
    </location>
</feature>
<dbReference type="InterPro" id="IPR050557">
    <property type="entry name" value="RTX_toxin/Mannuronan_C5-epim"/>
</dbReference>
<gene>
    <name evidence="4" type="ORF">I4J89_02950</name>
</gene>
<reference evidence="4" key="1">
    <citation type="submission" date="2020-11" db="EMBL/GenBank/DDBJ databases">
        <title>Isolation and identification of active actinomycetes.</title>
        <authorList>
            <person name="Sun X."/>
        </authorList>
    </citation>
    <scope>NUCLEOTIDE SEQUENCE</scope>
    <source>
        <strain evidence="4">NEAU-A11</strain>
    </source>
</reference>
<evidence type="ECO:0000313" key="4">
    <source>
        <dbReference type="EMBL" id="MBG0560424.1"/>
    </source>
</evidence>
<dbReference type="RefSeq" id="WP_196412257.1">
    <property type="nucleotide sequence ID" value="NZ_JADQTO010000002.1"/>
</dbReference>
<dbReference type="InterPro" id="IPR018511">
    <property type="entry name" value="Hemolysin-typ_Ca-bd_CS"/>
</dbReference>
<comment type="subcellular location">
    <subcellularLocation>
        <location evidence="1">Secreted</location>
    </subcellularLocation>
</comment>
<evidence type="ECO:0000256" key="1">
    <source>
        <dbReference type="ARBA" id="ARBA00004613"/>
    </source>
</evidence>